<comment type="function">
    <text evidence="6 9">Catalyzes cyclization of the linear tetrapyrrole, hydroxymethylbilane, to the macrocyclic uroporphyrinogen III.</text>
</comment>
<evidence type="ECO:0000256" key="6">
    <source>
        <dbReference type="ARBA" id="ARBA00037589"/>
    </source>
</evidence>
<evidence type="ECO:0000313" key="12">
    <source>
        <dbReference type="Proteomes" id="UP000317839"/>
    </source>
</evidence>
<dbReference type="Gene3D" id="3.40.50.10090">
    <property type="match status" value="2"/>
</dbReference>
<dbReference type="OrthoDB" id="9787650at2"/>
<keyword evidence="12" id="KW-1185">Reference proteome</keyword>
<dbReference type="PANTHER" id="PTHR38042:SF1">
    <property type="entry name" value="UROPORPHYRINOGEN-III SYNTHASE, CHLOROPLASTIC"/>
    <property type="match status" value="1"/>
</dbReference>
<evidence type="ECO:0000256" key="3">
    <source>
        <dbReference type="ARBA" id="ARBA00013109"/>
    </source>
</evidence>
<dbReference type="EMBL" id="VIKR01000005">
    <property type="protein sequence ID" value="TQV72141.1"/>
    <property type="molecule type" value="Genomic_DNA"/>
</dbReference>
<accession>A0A545T4J0</accession>
<evidence type="ECO:0000256" key="7">
    <source>
        <dbReference type="ARBA" id="ARBA00040167"/>
    </source>
</evidence>
<dbReference type="CDD" id="cd06578">
    <property type="entry name" value="HemD"/>
    <property type="match status" value="1"/>
</dbReference>
<dbReference type="EC" id="4.2.1.75" evidence="3 9"/>
<dbReference type="InterPro" id="IPR039793">
    <property type="entry name" value="UROS/Hem4"/>
</dbReference>
<reference evidence="11 12" key="1">
    <citation type="submission" date="2019-06" db="EMBL/GenBank/DDBJ databases">
        <title>Draft genome of Aliikangiella marina GYP-15.</title>
        <authorList>
            <person name="Wang G."/>
        </authorList>
    </citation>
    <scope>NUCLEOTIDE SEQUENCE [LARGE SCALE GENOMIC DNA]</scope>
    <source>
        <strain evidence="11 12">GYP-15</strain>
    </source>
</reference>
<dbReference type="UniPathway" id="UPA00251">
    <property type="reaction ID" value="UER00320"/>
</dbReference>
<protein>
    <recommendedName>
        <fullName evidence="7 9">Uroporphyrinogen-III synthase</fullName>
        <ecNumber evidence="3 9">4.2.1.75</ecNumber>
    </recommendedName>
</protein>
<keyword evidence="4 9" id="KW-0456">Lyase</keyword>
<comment type="catalytic activity">
    <reaction evidence="8 9">
        <text>hydroxymethylbilane = uroporphyrinogen III + H2O</text>
        <dbReference type="Rhea" id="RHEA:18965"/>
        <dbReference type="ChEBI" id="CHEBI:15377"/>
        <dbReference type="ChEBI" id="CHEBI:57308"/>
        <dbReference type="ChEBI" id="CHEBI:57845"/>
        <dbReference type="EC" id="4.2.1.75"/>
    </reaction>
</comment>
<dbReference type="GO" id="GO:0006780">
    <property type="term" value="P:uroporphyrinogen III biosynthetic process"/>
    <property type="evidence" value="ECO:0007669"/>
    <property type="project" value="UniProtKB-UniRule"/>
</dbReference>
<dbReference type="SUPFAM" id="SSF69618">
    <property type="entry name" value="HemD-like"/>
    <property type="match status" value="1"/>
</dbReference>
<comment type="similarity">
    <text evidence="2 9">Belongs to the uroporphyrinogen-III synthase family.</text>
</comment>
<sequence>MIKTSSERNDVTTDAAIEFDSIVVTRPLGQSPELAAKLQHALASLDKPPQIEHFPLIRIEPLQNVPSESIVPDMVIFISSNAVKHFAHLEHLKFTVADSQLFAVGENTAKSVKDYLSRDAFYPQKMNAEGLLALPELTNVMGQQWLIIKGEGGRALLREVLLTRGAKVTEIDVYKRCLPSLEAQKGIQEKAKRRPLWLISSAEALNNLHRILGLSDNAEHHTKIIITSERLAELALQKGFIIVSQSAGAAEEQLVQCVKNLFYNQE</sequence>
<evidence type="ECO:0000259" key="10">
    <source>
        <dbReference type="Pfam" id="PF02602"/>
    </source>
</evidence>
<name>A0A545T4J0_9GAMM</name>
<evidence type="ECO:0000256" key="8">
    <source>
        <dbReference type="ARBA" id="ARBA00048617"/>
    </source>
</evidence>
<evidence type="ECO:0000256" key="2">
    <source>
        <dbReference type="ARBA" id="ARBA00008133"/>
    </source>
</evidence>
<evidence type="ECO:0000313" key="11">
    <source>
        <dbReference type="EMBL" id="TQV72141.1"/>
    </source>
</evidence>
<feature type="domain" description="Tetrapyrrole biosynthesis uroporphyrinogen III synthase" evidence="10">
    <location>
        <begin position="53"/>
        <end position="256"/>
    </location>
</feature>
<gene>
    <name evidence="11" type="ORF">FLL45_18140</name>
</gene>
<dbReference type="GO" id="GO:0004852">
    <property type="term" value="F:uroporphyrinogen-III synthase activity"/>
    <property type="evidence" value="ECO:0007669"/>
    <property type="project" value="UniProtKB-UniRule"/>
</dbReference>
<comment type="caution">
    <text evidence="11">The sequence shown here is derived from an EMBL/GenBank/DDBJ whole genome shotgun (WGS) entry which is preliminary data.</text>
</comment>
<keyword evidence="5 9" id="KW-0627">Porphyrin biosynthesis</keyword>
<evidence type="ECO:0000256" key="1">
    <source>
        <dbReference type="ARBA" id="ARBA00004772"/>
    </source>
</evidence>
<dbReference type="InterPro" id="IPR003754">
    <property type="entry name" value="4pyrrol_synth_uPrphyn_synth"/>
</dbReference>
<dbReference type="PANTHER" id="PTHR38042">
    <property type="entry name" value="UROPORPHYRINOGEN-III SYNTHASE, CHLOROPLASTIC"/>
    <property type="match status" value="1"/>
</dbReference>
<evidence type="ECO:0000256" key="9">
    <source>
        <dbReference type="RuleBase" id="RU366031"/>
    </source>
</evidence>
<dbReference type="Pfam" id="PF02602">
    <property type="entry name" value="HEM4"/>
    <property type="match status" value="1"/>
</dbReference>
<dbReference type="AlphaFoldDB" id="A0A545T4J0"/>
<dbReference type="InterPro" id="IPR036108">
    <property type="entry name" value="4pyrrol_syn_uPrphyn_synt_sf"/>
</dbReference>
<proteinExistence type="inferred from homology"/>
<evidence type="ECO:0000256" key="4">
    <source>
        <dbReference type="ARBA" id="ARBA00023239"/>
    </source>
</evidence>
<dbReference type="Proteomes" id="UP000317839">
    <property type="component" value="Unassembled WGS sequence"/>
</dbReference>
<evidence type="ECO:0000256" key="5">
    <source>
        <dbReference type="ARBA" id="ARBA00023244"/>
    </source>
</evidence>
<dbReference type="GO" id="GO:0006782">
    <property type="term" value="P:protoporphyrinogen IX biosynthetic process"/>
    <property type="evidence" value="ECO:0007669"/>
    <property type="project" value="UniProtKB-UniRule"/>
</dbReference>
<organism evidence="11 12">
    <name type="scientific">Aliikangiella marina</name>
    <dbReference type="NCBI Taxonomy" id="1712262"/>
    <lineage>
        <taxon>Bacteria</taxon>
        <taxon>Pseudomonadati</taxon>
        <taxon>Pseudomonadota</taxon>
        <taxon>Gammaproteobacteria</taxon>
        <taxon>Oceanospirillales</taxon>
        <taxon>Pleioneaceae</taxon>
        <taxon>Aliikangiella</taxon>
    </lineage>
</organism>
<comment type="pathway">
    <text evidence="1 9">Porphyrin-containing compound metabolism; protoporphyrin-IX biosynthesis; coproporphyrinogen-III from 5-aminolevulinate: step 3/4.</text>
</comment>